<accession>A0A0U2BX35</accession>
<evidence type="ECO:0000256" key="1">
    <source>
        <dbReference type="SAM" id="MobiDB-lite"/>
    </source>
</evidence>
<sequence>MTDQIDNGGPAFPTAPGQMAHNSGMTLRDWFAGQALVGMTADGGDVWNDAVWNDTPREAAMRAASLCYGIADAMLAVRGGGAA</sequence>
<gene>
    <name evidence="2" type="ORF">Shpa_37</name>
</gene>
<name>A0A0U2BX35_9CAUD</name>
<evidence type="ECO:0000313" key="3">
    <source>
        <dbReference type="Proteomes" id="UP000223061"/>
    </source>
</evidence>
<dbReference type="EMBL" id="KR072689">
    <property type="protein sequence ID" value="AKG94548.1"/>
    <property type="molecule type" value="Genomic_DNA"/>
</dbReference>
<dbReference type="Proteomes" id="UP000223061">
    <property type="component" value="Segment"/>
</dbReference>
<keyword evidence="3" id="KW-1185">Reference proteome</keyword>
<proteinExistence type="predicted"/>
<feature type="region of interest" description="Disordered" evidence="1">
    <location>
        <begin position="1"/>
        <end position="20"/>
    </location>
</feature>
<evidence type="ECO:0000313" key="2">
    <source>
        <dbReference type="EMBL" id="AKG94548.1"/>
    </source>
</evidence>
<protein>
    <submittedName>
        <fullName evidence="2">Uncharacterized protein</fullName>
    </submittedName>
</protein>
<organism evidence="2 3">
    <name type="scientific">Paracoccus phage Shpa</name>
    <dbReference type="NCBI Taxonomy" id="1647282"/>
    <lineage>
        <taxon>Viruses</taxon>
        <taxon>Duplodnaviria</taxon>
        <taxon>Heunggongvirae</taxon>
        <taxon>Uroviricota</taxon>
        <taxon>Caudoviricetes</taxon>
        <taxon>Vhulanivirus</taxon>
        <taxon>Vhulanivirus Shpa</taxon>
    </lineage>
</organism>
<reference evidence="2 3" key="1">
    <citation type="submission" date="2015-04" db="EMBL/GenBank/DDBJ databases">
        <title>Isolation and characterization of bacteriophages from East Africa Rift Valley soda lakes.</title>
        <authorList>
            <person name="van Zyl L.J."/>
            <person name="Nemavhulani S."/>
            <person name="Cowan D.A."/>
            <person name="Trindade M.I."/>
        </authorList>
    </citation>
    <scope>NUCLEOTIDE SEQUENCE [LARGE SCALE GENOMIC DNA]</scope>
</reference>